<feature type="region of interest" description="Disordered" evidence="1">
    <location>
        <begin position="1"/>
        <end position="68"/>
    </location>
</feature>
<dbReference type="EMBL" id="JQ805139">
    <property type="protein sequence ID" value="AFK83897.1"/>
    <property type="molecule type" value="Genomic_DNA"/>
</dbReference>
<reference evidence="2 3" key="1">
    <citation type="journal article" date="2012" name="J. Virol.">
        <title>A Novel Bat Herpesvirus Encodes Homologues of Major Histocompatibility Complex Classes I and II, C-Type Lectin, and a Unique Family of Immune-Related Genes.</title>
        <authorList>
            <person name="Zhang H."/>
            <person name="Todd S."/>
            <person name="Tachedjian M."/>
            <person name="Barr J.A."/>
            <person name="Luo M."/>
            <person name="Yu M."/>
            <person name="Marsh G.A."/>
            <person name="Crameri G."/>
            <person name="Wang L.F."/>
        </authorList>
    </citation>
    <scope>NUCLEOTIDE SEQUENCE [LARGE SCALE GENOMIC DNA]</scope>
    <source>
        <strain evidence="2">B7D8</strain>
    </source>
</reference>
<dbReference type="KEGG" id="vg:80534787"/>
<evidence type="ECO:0000256" key="1">
    <source>
        <dbReference type="SAM" id="MobiDB-lite"/>
    </source>
</evidence>
<proteinExistence type="predicted"/>
<dbReference type="Proteomes" id="UP000103899">
    <property type="component" value="Segment"/>
</dbReference>
<name>I3VQ53_9BETA</name>
<evidence type="ECO:0000313" key="3">
    <source>
        <dbReference type="Proteomes" id="UP000103899"/>
    </source>
</evidence>
<keyword evidence="3" id="KW-1185">Reference proteome</keyword>
<organism evidence="2 3">
    <name type="scientific">miniopterid betaherpesvirus 1</name>
    <dbReference type="NCBI Taxonomy" id="3070189"/>
    <lineage>
        <taxon>Viruses</taxon>
        <taxon>Duplodnaviria</taxon>
        <taxon>Heunggongvirae</taxon>
        <taxon>Peploviricota</taxon>
        <taxon>Herviviricetes</taxon>
        <taxon>Herpesvirales</taxon>
        <taxon>Orthoherpesviridae</taxon>
        <taxon>Betaherpesvirinae</taxon>
        <taxon>Quwivirus</taxon>
        <taxon>Quwivirus miniopteridbeta1</taxon>
    </lineage>
</organism>
<dbReference type="GeneID" id="80534787"/>
<feature type="compositionally biased region" description="Basic residues" evidence="1">
    <location>
        <begin position="16"/>
        <end position="28"/>
    </location>
</feature>
<accession>I3VQ53</accession>
<sequence length="68" mass="7370">MAPQNRFPGSTSRTQPRAKKHLGGRRRQQAGENLAQYPEKKGSIQLRKISRTIGGCRSGVPPSGTGEP</sequence>
<evidence type="ECO:0000313" key="2">
    <source>
        <dbReference type="EMBL" id="AFK83897.1"/>
    </source>
</evidence>
<dbReference type="RefSeq" id="YP_010797084.1">
    <property type="nucleotide sequence ID" value="NC_076129.1"/>
</dbReference>
<protein>
    <submittedName>
        <fullName evidence="2">B64</fullName>
    </submittedName>
</protein>